<evidence type="ECO:0000313" key="2">
    <source>
        <dbReference type="Proteomes" id="UP000273158"/>
    </source>
</evidence>
<reference evidence="1 2" key="1">
    <citation type="journal article" date="2015" name="Stand. Genomic Sci.">
        <title>Genomic Encyclopedia of Bacterial and Archaeal Type Strains, Phase III: the genomes of soil and plant-associated and newly described type strains.</title>
        <authorList>
            <person name="Whitman W.B."/>
            <person name="Woyke T."/>
            <person name="Klenk H.P."/>
            <person name="Zhou Y."/>
            <person name="Lilburn T.G."/>
            <person name="Beck B.J."/>
            <person name="De Vos P."/>
            <person name="Vandamme P."/>
            <person name="Eisen J.A."/>
            <person name="Garrity G."/>
            <person name="Hugenholtz P."/>
            <person name="Kyrpides N.C."/>
        </authorList>
    </citation>
    <scope>NUCLEOTIDE SEQUENCE [LARGE SCALE GENOMIC DNA]</scope>
    <source>
        <strain evidence="1 2">S2T63</strain>
    </source>
</reference>
<comment type="caution">
    <text evidence="1">The sequence shown here is derived from an EMBL/GenBank/DDBJ whole genome shotgun (WGS) entry which is preliminary data.</text>
</comment>
<keyword evidence="2" id="KW-1185">Reference proteome</keyword>
<gene>
    <name evidence="1" type="ORF">C7474_0461</name>
</gene>
<dbReference type="EMBL" id="RCDB01000001">
    <property type="protein sequence ID" value="RLK52516.1"/>
    <property type="molecule type" value="Genomic_DNA"/>
</dbReference>
<evidence type="ECO:0000313" key="1">
    <source>
        <dbReference type="EMBL" id="RLK52516.1"/>
    </source>
</evidence>
<dbReference type="PROSITE" id="PS51257">
    <property type="entry name" value="PROKAR_LIPOPROTEIN"/>
    <property type="match status" value="1"/>
</dbReference>
<dbReference type="Proteomes" id="UP000273158">
    <property type="component" value="Unassembled WGS sequence"/>
</dbReference>
<sequence length="140" mass="14529">MKNPRPLLALSIAVASLVALTGCSINALVWGSDGARVIDTTEQLIAAADASCQDALACEDTAAVFGDAGVWEGLSAGEPEQSDPETVIDAPGVDATWRINLEGLSASALSGEEVPTDVLYRETEAGLCVADVIWQTIEVR</sequence>
<protein>
    <submittedName>
        <fullName evidence="1">Uncharacterized protein</fullName>
    </submittedName>
</protein>
<organism evidence="1 2">
    <name type="scientific">Microbacterium telephonicum</name>
    <dbReference type="NCBI Taxonomy" id="1714841"/>
    <lineage>
        <taxon>Bacteria</taxon>
        <taxon>Bacillati</taxon>
        <taxon>Actinomycetota</taxon>
        <taxon>Actinomycetes</taxon>
        <taxon>Micrococcales</taxon>
        <taxon>Microbacteriaceae</taxon>
        <taxon>Microbacterium</taxon>
    </lineage>
</organism>
<proteinExistence type="predicted"/>
<dbReference type="AlphaFoldDB" id="A0A498CD93"/>
<accession>A0A498CD93</accession>
<name>A0A498CD93_9MICO</name>